<organism evidence="1 2">
    <name type="scientific">Lentzea pudingi</name>
    <dbReference type="NCBI Taxonomy" id="1789439"/>
    <lineage>
        <taxon>Bacteria</taxon>
        <taxon>Bacillati</taxon>
        <taxon>Actinomycetota</taxon>
        <taxon>Actinomycetes</taxon>
        <taxon>Pseudonocardiales</taxon>
        <taxon>Pseudonocardiaceae</taxon>
        <taxon>Lentzea</taxon>
    </lineage>
</organism>
<dbReference type="Proteomes" id="UP000597656">
    <property type="component" value="Unassembled WGS sequence"/>
</dbReference>
<name>A0ABQ2IMH5_9PSEU</name>
<evidence type="ECO:0000313" key="2">
    <source>
        <dbReference type="Proteomes" id="UP000597656"/>
    </source>
</evidence>
<gene>
    <name evidence="1" type="ORF">GCM10011609_62720</name>
</gene>
<keyword evidence="2" id="KW-1185">Reference proteome</keyword>
<sequence>MHGADVELLRPLRRFTLFASAVTLALNVADPLLSGEHGKAAFDAVGPVLLIGWAEVGPGLLQAMSKTGCPQSDEPAAAREEGCERKVVEIDANAADLDRARRADALYWTQHKRPISVDAIRVELKISMDRARELVIALRAELTELVVGRLDDLHPRSFAGAVPA</sequence>
<comment type="caution">
    <text evidence="1">The sequence shown here is derived from an EMBL/GenBank/DDBJ whole genome shotgun (WGS) entry which is preliminary data.</text>
</comment>
<accession>A0ABQ2IMH5</accession>
<evidence type="ECO:0000313" key="1">
    <source>
        <dbReference type="EMBL" id="GGN13612.1"/>
    </source>
</evidence>
<protein>
    <recommendedName>
        <fullName evidence="3">ANTAR domain-containing protein</fullName>
    </recommendedName>
</protein>
<dbReference type="RefSeq" id="WP_189158462.1">
    <property type="nucleotide sequence ID" value="NZ_BMNC01000011.1"/>
</dbReference>
<proteinExistence type="predicted"/>
<dbReference type="EMBL" id="BMNC01000011">
    <property type="protein sequence ID" value="GGN13612.1"/>
    <property type="molecule type" value="Genomic_DNA"/>
</dbReference>
<evidence type="ECO:0008006" key="3">
    <source>
        <dbReference type="Google" id="ProtNLM"/>
    </source>
</evidence>
<reference evidence="2" key="1">
    <citation type="journal article" date="2019" name="Int. J. Syst. Evol. Microbiol.">
        <title>The Global Catalogue of Microorganisms (GCM) 10K type strain sequencing project: providing services to taxonomists for standard genome sequencing and annotation.</title>
        <authorList>
            <consortium name="The Broad Institute Genomics Platform"/>
            <consortium name="The Broad Institute Genome Sequencing Center for Infectious Disease"/>
            <person name="Wu L."/>
            <person name="Ma J."/>
        </authorList>
    </citation>
    <scope>NUCLEOTIDE SEQUENCE [LARGE SCALE GENOMIC DNA]</scope>
    <source>
        <strain evidence="2">CGMCC 4.7319</strain>
    </source>
</reference>